<name>A0A7X1E5S5_9BACT</name>
<accession>A0A7X1E5S5</accession>
<keyword evidence="4" id="KW-1185">Reference proteome</keyword>
<dbReference type="InterPro" id="IPR050426">
    <property type="entry name" value="Glycosyltransferase_28"/>
</dbReference>
<dbReference type="Pfam" id="PF06722">
    <property type="entry name" value="EryCIII-like_C"/>
    <property type="match status" value="1"/>
</dbReference>
<dbReference type="PANTHER" id="PTHR48050:SF13">
    <property type="entry name" value="STEROL 3-BETA-GLUCOSYLTRANSFERASE UGT80A2"/>
    <property type="match status" value="1"/>
</dbReference>
<evidence type="ECO:0000256" key="1">
    <source>
        <dbReference type="SAM" id="MobiDB-lite"/>
    </source>
</evidence>
<proteinExistence type="predicted"/>
<feature type="region of interest" description="Disordered" evidence="1">
    <location>
        <begin position="406"/>
        <end position="428"/>
    </location>
</feature>
<evidence type="ECO:0000313" key="3">
    <source>
        <dbReference type="EMBL" id="MBC2601912.1"/>
    </source>
</evidence>
<dbReference type="RefSeq" id="WP_185692613.1">
    <property type="nucleotide sequence ID" value="NZ_JACHVA010000080.1"/>
</dbReference>
<comment type="caution">
    <text evidence="3">The sequence shown here is derived from an EMBL/GenBank/DDBJ whole genome shotgun (WGS) entry which is preliminary data.</text>
</comment>
<dbReference type="CDD" id="cd03784">
    <property type="entry name" value="GT1_Gtf-like"/>
    <property type="match status" value="1"/>
</dbReference>
<gene>
    <name evidence="3" type="ORF">H5P30_08980</name>
</gene>
<dbReference type="InterPro" id="IPR002213">
    <property type="entry name" value="UDP_glucos_trans"/>
</dbReference>
<dbReference type="InterPro" id="IPR010610">
    <property type="entry name" value="EryCIII-like_C"/>
</dbReference>
<dbReference type="EMBL" id="JACHVA010000080">
    <property type="protein sequence ID" value="MBC2601912.1"/>
    <property type="molecule type" value="Genomic_DNA"/>
</dbReference>
<dbReference type="AlphaFoldDB" id="A0A7X1E5S5"/>
<keyword evidence="3" id="KW-0808">Transferase</keyword>
<dbReference type="PANTHER" id="PTHR48050">
    <property type="entry name" value="STEROL 3-BETA-GLUCOSYLTRANSFERASE"/>
    <property type="match status" value="1"/>
</dbReference>
<organism evidence="3 4">
    <name type="scientific">Puniceicoccus vermicola</name>
    <dbReference type="NCBI Taxonomy" id="388746"/>
    <lineage>
        <taxon>Bacteria</taxon>
        <taxon>Pseudomonadati</taxon>
        <taxon>Verrucomicrobiota</taxon>
        <taxon>Opitutia</taxon>
        <taxon>Puniceicoccales</taxon>
        <taxon>Puniceicoccaceae</taxon>
        <taxon>Puniceicoccus</taxon>
    </lineage>
</organism>
<evidence type="ECO:0000259" key="2">
    <source>
        <dbReference type="Pfam" id="PF06722"/>
    </source>
</evidence>
<dbReference type="Gene3D" id="3.40.50.2000">
    <property type="entry name" value="Glycogen Phosphorylase B"/>
    <property type="match status" value="2"/>
</dbReference>
<sequence length="428" mass="47722">MLRLVFISHGSTGDIVPVIRLAEAAVRSGHAATLLASHHWKDATESRGIRFLPIPPGGPQEELSGLMERYSSIRNPLKLVEAMYRHVDAWQGEILPVLDEALDGADALLYSYLFPLYQSAADARQIPAISIHFCPNTYFSPLHPPDNLPQLPSWLPKALRIQWNVRMTHLADRFVTHRINRIISRPDQRIRSWLRSPSDYSLVLAPPELHLDETENLSHRIAFSGFVSGGFSSGESQTDSSIDKVPLLNFGSVTNDSMEEEFRNLYQHWPIDQPLVIQQGWFTPPAPPAEKQIRMIPPGPHEELFPQASVVIHHGGAGTTTSAFLAGTPQIVIPHFADQKFWGQTVTSLKCGSSIRKAGWGRRLWGEVHRLRQDPSITRNAEAFGARQRAYPGAPQAIERVESWLQKSDTEPAFSADPESGSTGLLSR</sequence>
<dbReference type="GO" id="GO:0008194">
    <property type="term" value="F:UDP-glycosyltransferase activity"/>
    <property type="evidence" value="ECO:0007669"/>
    <property type="project" value="InterPro"/>
</dbReference>
<reference evidence="3 4" key="1">
    <citation type="submission" date="2020-07" db="EMBL/GenBank/DDBJ databases">
        <authorList>
            <person name="Feng X."/>
        </authorList>
    </citation>
    <scope>NUCLEOTIDE SEQUENCE [LARGE SCALE GENOMIC DNA]</scope>
    <source>
        <strain evidence="3 4">JCM14086</strain>
    </source>
</reference>
<dbReference type="SUPFAM" id="SSF53756">
    <property type="entry name" value="UDP-Glycosyltransferase/glycogen phosphorylase"/>
    <property type="match status" value="1"/>
</dbReference>
<feature type="domain" description="Erythromycin biosynthesis protein CIII-like C-terminal" evidence="2">
    <location>
        <begin position="292"/>
        <end position="393"/>
    </location>
</feature>
<evidence type="ECO:0000313" key="4">
    <source>
        <dbReference type="Proteomes" id="UP000525652"/>
    </source>
</evidence>
<dbReference type="GO" id="GO:0017000">
    <property type="term" value="P:antibiotic biosynthetic process"/>
    <property type="evidence" value="ECO:0007669"/>
    <property type="project" value="UniProtKB-ARBA"/>
</dbReference>
<dbReference type="Proteomes" id="UP000525652">
    <property type="component" value="Unassembled WGS sequence"/>
</dbReference>
<protein>
    <submittedName>
        <fullName evidence="3">Glycosyltransferase family 1 protein</fullName>
    </submittedName>
</protein>
<dbReference type="GO" id="GO:0016758">
    <property type="term" value="F:hexosyltransferase activity"/>
    <property type="evidence" value="ECO:0007669"/>
    <property type="project" value="UniProtKB-ARBA"/>
</dbReference>